<dbReference type="EMBL" id="GG704911">
    <property type="protein sequence ID" value="KJF60149.1"/>
    <property type="molecule type" value="Genomic_DNA"/>
</dbReference>
<name>A0A0D8JSR0_COCIM</name>
<dbReference type="RefSeq" id="XP_004445785.1">
    <property type="nucleotide sequence ID" value="XM_004445728.1"/>
</dbReference>
<dbReference type="KEGG" id="cim:CIMG_12779"/>
<dbReference type="GeneID" id="24164406"/>
<keyword evidence="2" id="KW-1185">Reference proteome</keyword>
<proteinExistence type="predicted"/>
<dbReference type="AlphaFoldDB" id="A0A0D8JSR0"/>
<protein>
    <submittedName>
        <fullName evidence="1">Uncharacterized protein</fullName>
    </submittedName>
</protein>
<reference evidence="2" key="1">
    <citation type="journal article" date="2009" name="Genome Res.">
        <title>Comparative genomic analyses of the human fungal pathogens Coccidioides and their relatives.</title>
        <authorList>
            <person name="Sharpton T.J."/>
            <person name="Stajich J.E."/>
            <person name="Rounsley S.D."/>
            <person name="Gardner M.J."/>
            <person name="Wortman J.R."/>
            <person name="Jordar V.S."/>
            <person name="Maiti R."/>
            <person name="Kodira C.D."/>
            <person name="Neafsey D.E."/>
            <person name="Zeng Q."/>
            <person name="Hung C.-Y."/>
            <person name="McMahan C."/>
            <person name="Muszewska A."/>
            <person name="Grynberg M."/>
            <person name="Mandel M.A."/>
            <person name="Kellner E.M."/>
            <person name="Barker B.M."/>
            <person name="Galgiani J.N."/>
            <person name="Orbach M.J."/>
            <person name="Kirkland T.N."/>
            <person name="Cole G.T."/>
            <person name="Henn M.R."/>
            <person name="Birren B.W."/>
            <person name="Taylor J.W."/>
        </authorList>
    </citation>
    <scope>NUCLEOTIDE SEQUENCE [LARGE SCALE GENOMIC DNA]</scope>
    <source>
        <strain evidence="2">RS</strain>
    </source>
</reference>
<organism evidence="1 2">
    <name type="scientific">Coccidioides immitis (strain RS)</name>
    <name type="common">Valley fever fungus</name>
    <dbReference type="NCBI Taxonomy" id="246410"/>
    <lineage>
        <taxon>Eukaryota</taxon>
        <taxon>Fungi</taxon>
        <taxon>Dikarya</taxon>
        <taxon>Ascomycota</taxon>
        <taxon>Pezizomycotina</taxon>
        <taxon>Eurotiomycetes</taxon>
        <taxon>Eurotiomycetidae</taxon>
        <taxon>Onygenales</taxon>
        <taxon>Onygenaceae</taxon>
        <taxon>Coccidioides</taxon>
    </lineage>
</organism>
<sequence length="119" mass="13818">MACLTLKMASDLGEIYGLPIEGFYGRFDPRFSLNPKRRFYQIDYRSPKVPRYHFLSDRCDPSSPLHCRFCMICLGATRLQNPTALHGGRKYLTPALRQYELEDQFLSFAKMLCLEIGSR</sequence>
<dbReference type="InParanoid" id="A0A0D8JSR0"/>
<dbReference type="VEuPathDB" id="FungiDB:CIMG_12779"/>
<dbReference type="Proteomes" id="UP000001261">
    <property type="component" value="Unassembled WGS sequence"/>
</dbReference>
<reference evidence="2" key="2">
    <citation type="journal article" date="2010" name="Genome Res.">
        <title>Population genomic sequencing of Coccidioides fungi reveals recent hybridization and transposon control.</title>
        <authorList>
            <person name="Neafsey D.E."/>
            <person name="Barker B.M."/>
            <person name="Sharpton T.J."/>
            <person name="Stajich J.E."/>
            <person name="Park D.J."/>
            <person name="Whiston E."/>
            <person name="Hung C.-Y."/>
            <person name="McMahan C."/>
            <person name="White J."/>
            <person name="Sykes S."/>
            <person name="Heiman D."/>
            <person name="Young S."/>
            <person name="Zeng Q."/>
            <person name="Abouelleil A."/>
            <person name="Aftuck L."/>
            <person name="Bessette D."/>
            <person name="Brown A."/>
            <person name="FitzGerald M."/>
            <person name="Lui A."/>
            <person name="Macdonald J.P."/>
            <person name="Priest M."/>
            <person name="Orbach M.J."/>
            <person name="Galgiani J.N."/>
            <person name="Kirkland T.N."/>
            <person name="Cole G.T."/>
            <person name="Birren B.W."/>
            <person name="Henn M.R."/>
            <person name="Taylor J.W."/>
            <person name="Rounsley S.D."/>
        </authorList>
    </citation>
    <scope>GENOME REANNOTATION</scope>
    <source>
        <strain evidence="2">RS</strain>
    </source>
</reference>
<gene>
    <name evidence="1" type="ORF">CIMG_12779</name>
</gene>
<evidence type="ECO:0000313" key="2">
    <source>
        <dbReference type="Proteomes" id="UP000001261"/>
    </source>
</evidence>
<accession>A0A0D8JSR0</accession>
<evidence type="ECO:0000313" key="1">
    <source>
        <dbReference type="EMBL" id="KJF60149.1"/>
    </source>
</evidence>